<organism evidence="2 3">
    <name type="scientific">Pleuronectes platessa</name>
    <name type="common">European plaice</name>
    <dbReference type="NCBI Taxonomy" id="8262"/>
    <lineage>
        <taxon>Eukaryota</taxon>
        <taxon>Metazoa</taxon>
        <taxon>Chordata</taxon>
        <taxon>Craniata</taxon>
        <taxon>Vertebrata</taxon>
        <taxon>Euteleostomi</taxon>
        <taxon>Actinopterygii</taxon>
        <taxon>Neopterygii</taxon>
        <taxon>Teleostei</taxon>
        <taxon>Neoteleostei</taxon>
        <taxon>Acanthomorphata</taxon>
        <taxon>Carangaria</taxon>
        <taxon>Pleuronectiformes</taxon>
        <taxon>Pleuronectoidei</taxon>
        <taxon>Pleuronectidae</taxon>
        <taxon>Pleuronectes</taxon>
    </lineage>
</organism>
<gene>
    <name evidence="2" type="ORF">PLEPLA_LOCUS6077</name>
</gene>
<accession>A0A9N7TTN7</accession>
<dbReference type="PANTHER" id="PTHR36474:SF1">
    <property type="entry name" value="PROTEIN LIAT1"/>
    <property type="match status" value="1"/>
</dbReference>
<feature type="region of interest" description="Disordered" evidence="1">
    <location>
        <begin position="1"/>
        <end position="144"/>
    </location>
</feature>
<feature type="compositionally biased region" description="Basic residues" evidence="1">
    <location>
        <begin position="21"/>
        <end position="33"/>
    </location>
</feature>
<feature type="compositionally biased region" description="Acidic residues" evidence="1">
    <location>
        <begin position="1"/>
        <end position="10"/>
    </location>
</feature>
<comment type="caution">
    <text evidence="2">The sequence shown here is derived from an EMBL/GenBank/DDBJ whole genome shotgun (WGS) entry which is preliminary data.</text>
</comment>
<evidence type="ECO:0008006" key="4">
    <source>
        <dbReference type="Google" id="ProtNLM"/>
    </source>
</evidence>
<sequence>MMPEQQEDSDLLQANGQCDGKKKKKRRRRRKRNTASISPPENTRQEKPHTVPVHPENLPVSVLSPQSAAQPRAPLPKLTTAGKKGGEPSAGSSTRSKKHPKNSPAPPTAANKTSGSGARAGSELSSQARESLRWEGALEDPEAEEKRLELYRANRRQRYITHRDTVLKESQESLTWTFPKERGRKRL</sequence>
<keyword evidence="3" id="KW-1185">Reference proteome</keyword>
<evidence type="ECO:0000313" key="2">
    <source>
        <dbReference type="EMBL" id="CAB1418253.1"/>
    </source>
</evidence>
<evidence type="ECO:0000313" key="3">
    <source>
        <dbReference type="Proteomes" id="UP001153269"/>
    </source>
</evidence>
<dbReference type="EMBL" id="CADEAL010000313">
    <property type="protein sequence ID" value="CAB1418253.1"/>
    <property type="molecule type" value="Genomic_DNA"/>
</dbReference>
<name>A0A9N7TTN7_PLEPL</name>
<dbReference type="Proteomes" id="UP001153269">
    <property type="component" value="Unassembled WGS sequence"/>
</dbReference>
<protein>
    <recommendedName>
        <fullName evidence="4">Protein LIAT1</fullName>
    </recommendedName>
</protein>
<reference evidence="2" key="1">
    <citation type="submission" date="2020-03" db="EMBL/GenBank/DDBJ databases">
        <authorList>
            <person name="Weist P."/>
        </authorList>
    </citation>
    <scope>NUCLEOTIDE SEQUENCE</scope>
</reference>
<dbReference type="AlphaFoldDB" id="A0A9N7TTN7"/>
<dbReference type="InterPro" id="IPR038794">
    <property type="entry name" value="LIAT1"/>
</dbReference>
<proteinExistence type="predicted"/>
<evidence type="ECO:0000256" key="1">
    <source>
        <dbReference type="SAM" id="MobiDB-lite"/>
    </source>
</evidence>
<dbReference type="PANTHER" id="PTHR36474">
    <property type="entry name" value="PROTEIN LIAT1"/>
    <property type="match status" value="1"/>
</dbReference>